<evidence type="ECO:0000313" key="3">
    <source>
        <dbReference type="Proteomes" id="UP000543030"/>
    </source>
</evidence>
<protein>
    <submittedName>
        <fullName evidence="2">Uncharacterized protein</fullName>
    </submittedName>
</protein>
<keyword evidence="1" id="KW-0732">Signal</keyword>
<name>A0A840RGY1_9NEIS</name>
<dbReference type="AlphaFoldDB" id="A0A840RGY1"/>
<feature type="chain" id="PRO_5032421760" evidence="1">
    <location>
        <begin position="22"/>
        <end position="197"/>
    </location>
</feature>
<evidence type="ECO:0000313" key="2">
    <source>
        <dbReference type="EMBL" id="MBB5192585.1"/>
    </source>
</evidence>
<organism evidence="2 3">
    <name type="scientific">Silvimonas terrae</name>
    <dbReference type="NCBI Taxonomy" id="300266"/>
    <lineage>
        <taxon>Bacteria</taxon>
        <taxon>Pseudomonadati</taxon>
        <taxon>Pseudomonadota</taxon>
        <taxon>Betaproteobacteria</taxon>
        <taxon>Neisseriales</taxon>
        <taxon>Chitinibacteraceae</taxon>
        <taxon>Silvimonas</taxon>
    </lineage>
</organism>
<feature type="signal peptide" evidence="1">
    <location>
        <begin position="1"/>
        <end position="21"/>
    </location>
</feature>
<proteinExistence type="predicted"/>
<evidence type="ECO:0000256" key="1">
    <source>
        <dbReference type="SAM" id="SignalP"/>
    </source>
</evidence>
<dbReference type="Proteomes" id="UP000543030">
    <property type="component" value="Unassembled WGS sequence"/>
</dbReference>
<accession>A0A840RGY1</accession>
<reference evidence="2 3" key="1">
    <citation type="submission" date="2020-08" db="EMBL/GenBank/DDBJ databases">
        <title>Genomic Encyclopedia of Type Strains, Phase IV (KMG-IV): sequencing the most valuable type-strain genomes for metagenomic binning, comparative biology and taxonomic classification.</title>
        <authorList>
            <person name="Goeker M."/>
        </authorList>
    </citation>
    <scope>NUCLEOTIDE SEQUENCE [LARGE SCALE GENOMIC DNA]</scope>
    <source>
        <strain evidence="2 3">DSM 18233</strain>
    </source>
</reference>
<gene>
    <name evidence="2" type="ORF">HNQ50_003329</name>
</gene>
<dbReference type="EMBL" id="JACHHN010000007">
    <property type="protein sequence ID" value="MBB5192585.1"/>
    <property type="molecule type" value="Genomic_DNA"/>
</dbReference>
<sequence length="197" mass="20563">MSKKPGFLPLLALLLPAIAGAADVASGGSAAAPSPAQQLAAAGALTPTRFRDNWNGIVSKIAAMGTAERGRALSESLMLGEMTPVADSAWLARCGDGDRVTLAAATLTSPLTQVMIETPINAAQLGPGRVAPAVMWTIGFFHPERNSDDIQNMAVQLMRGMASQQVSTLQDGTDEYRLSALPDGALRFEARRFAAAK</sequence>
<keyword evidence="3" id="KW-1185">Reference proteome</keyword>
<dbReference type="RefSeq" id="WP_184102256.1">
    <property type="nucleotide sequence ID" value="NZ_JACHHN010000007.1"/>
</dbReference>
<comment type="caution">
    <text evidence="2">The sequence shown here is derived from an EMBL/GenBank/DDBJ whole genome shotgun (WGS) entry which is preliminary data.</text>
</comment>